<evidence type="ECO:0000256" key="1">
    <source>
        <dbReference type="ARBA" id="ARBA00003343"/>
    </source>
</evidence>
<accession>A0AAN6EUN1</accession>
<proteinExistence type="inferred from homology"/>
<evidence type="ECO:0000256" key="3">
    <source>
        <dbReference type="ARBA" id="ARBA00012007"/>
    </source>
</evidence>
<gene>
    <name evidence="8" type="primary">TPT1</name>
    <name evidence="8" type="ORF">HRR80_005707</name>
</gene>
<keyword evidence="4 8" id="KW-0808">Transferase</keyword>
<dbReference type="InterPro" id="IPR042080">
    <property type="entry name" value="RNA_2'-PTrans_N"/>
</dbReference>
<evidence type="ECO:0000256" key="7">
    <source>
        <dbReference type="SAM" id="MobiDB-lite"/>
    </source>
</evidence>
<reference evidence="8" key="1">
    <citation type="submission" date="2023-01" db="EMBL/GenBank/DDBJ databases">
        <title>Exophiala dermititidis isolated from Cystic Fibrosis Patient.</title>
        <authorList>
            <person name="Kurbessoian T."/>
            <person name="Crocker A."/>
            <person name="Murante D."/>
            <person name="Hogan D.A."/>
            <person name="Stajich J.E."/>
        </authorList>
    </citation>
    <scope>NUCLEOTIDE SEQUENCE</scope>
    <source>
        <strain evidence="8">Ex8</strain>
    </source>
</reference>
<dbReference type="GO" id="GO:0000215">
    <property type="term" value="F:tRNA 2'-phosphotransferase activity"/>
    <property type="evidence" value="ECO:0007669"/>
    <property type="project" value="UniProtKB-EC"/>
</dbReference>
<feature type="compositionally biased region" description="Basic and acidic residues" evidence="7">
    <location>
        <begin position="259"/>
        <end position="268"/>
    </location>
</feature>
<dbReference type="SUPFAM" id="SSF56399">
    <property type="entry name" value="ADP-ribosylation"/>
    <property type="match status" value="2"/>
</dbReference>
<feature type="compositionally biased region" description="Basic and acidic residues" evidence="7">
    <location>
        <begin position="373"/>
        <end position="395"/>
    </location>
</feature>
<dbReference type="EMBL" id="JAJGCB010000011">
    <property type="protein sequence ID" value="KAJ8990220.1"/>
    <property type="molecule type" value="Genomic_DNA"/>
</dbReference>
<dbReference type="Proteomes" id="UP001161757">
    <property type="component" value="Unassembled WGS sequence"/>
</dbReference>
<feature type="compositionally biased region" description="Basic residues" evidence="7">
    <location>
        <begin position="475"/>
        <end position="485"/>
    </location>
</feature>
<evidence type="ECO:0000256" key="6">
    <source>
        <dbReference type="ARBA" id="ARBA00047949"/>
    </source>
</evidence>
<comment type="caution">
    <text evidence="8">The sequence shown here is derived from an EMBL/GenBank/DDBJ whole genome shotgun (WGS) entry which is preliminary data.</text>
</comment>
<feature type="region of interest" description="Disordered" evidence="7">
    <location>
        <begin position="336"/>
        <end position="409"/>
    </location>
</feature>
<feature type="region of interest" description="Disordered" evidence="7">
    <location>
        <begin position="453"/>
        <end position="485"/>
    </location>
</feature>
<dbReference type="PANTHER" id="PTHR12684">
    <property type="entry name" value="PUTATIVE PHOSPHOTRANSFERASE"/>
    <property type="match status" value="1"/>
</dbReference>
<evidence type="ECO:0000256" key="4">
    <source>
        <dbReference type="ARBA" id="ARBA00022679"/>
    </source>
</evidence>
<feature type="region of interest" description="Disordered" evidence="7">
    <location>
        <begin position="107"/>
        <end position="143"/>
    </location>
</feature>
<dbReference type="Pfam" id="PF01885">
    <property type="entry name" value="PTS_2-RNA"/>
    <property type="match status" value="1"/>
</dbReference>
<keyword evidence="5" id="KW-0520">NAD</keyword>
<feature type="compositionally biased region" description="Low complexity" evidence="7">
    <location>
        <begin position="120"/>
        <end position="133"/>
    </location>
</feature>
<evidence type="ECO:0000256" key="5">
    <source>
        <dbReference type="ARBA" id="ARBA00023027"/>
    </source>
</evidence>
<feature type="region of interest" description="Disordered" evidence="7">
    <location>
        <begin position="247"/>
        <end position="284"/>
    </location>
</feature>
<dbReference type="AlphaFoldDB" id="A0AAN6EUN1"/>
<evidence type="ECO:0000313" key="9">
    <source>
        <dbReference type="Proteomes" id="UP001161757"/>
    </source>
</evidence>
<dbReference type="InterPro" id="IPR002745">
    <property type="entry name" value="Ptrans_KptA/Tpt1"/>
</dbReference>
<name>A0AAN6EUN1_EXODE</name>
<dbReference type="Gene3D" id="1.10.10.970">
    <property type="entry name" value="RNA 2'-phosphotransferase, Tpt1/KptA family, N-terminal domain"/>
    <property type="match status" value="1"/>
</dbReference>
<feature type="compositionally biased region" description="Basic and acidic residues" evidence="7">
    <location>
        <begin position="352"/>
        <end position="365"/>
    </location>
</feature>
<dbReference type="InterPro" id="IPR042081">
    <property type="entry name" value="RNA_2'-PTrans_C"/>
</dbReference>
<evidence type="ECO:0000313" key="8">
    <source>
        <dbReference type="EMBL" id="KAJ8990220.1"/>
    </source>
</evidence>
<evidence type="ECO:0000256" key="2">
    <source>
        <dbReference type="ARBA" id="ARBA00009836"/>
    </source>
</evidence>
<dbReference type="EC" id="2.7.1.160" evidence="3"/>
<feature type="region of interest" description="Disordered" evidence="7">
    <location>
        <begin position="1"/>
        <end position="35"/>
    </location>
</feature>
<feature type="compositionally biased region" description="Gly residues" evidence="7">
    <location>
        <begin position="1"/>
        <end position="23"/>
    </location>
</feature>
<dbReference type="PANTHER" id="PTHR12684:SF2">
    <property type="entry name" value="TRNA 2'-PHOSPHOTRANSFERASE 1"/>
    <property type="match status" value="1"/>
</dbReference>
<dbReference type="GO" id="GO:0006388">
    <property type="term" value="P:tRNA splicing, via endonucleolytic cleavage and ligation"/>
    <property type="evidence" value="ECO:0007669"/>
    <property type="project" value="TreeGrafter"/>
</dbReference>
<organism evidence="8 9">
    <name type="scientific">Exophiala dermatitidis</name>
    <name type="common">Black yeast-like fungus</name>
    <name type="synonym">Wangiella dermatitidis</name>
    <dbReference type="NCBI Taxonomy" id="5970"/>
    <lineage>
        <taxon>Eukaryota</taxon>
        <taxon>Fungi</taxon>
        <taxon>Dikarya</taxon>
        <taxon>Ascomycota</taxon>
        <taxon>Pezizomycotina</taxon>
        <taxon>Eurotiomycetes</taxon>
        <taxon>Chaetothyriomycetidae</taxon>
        <taxon>Chaetothyriales</taxon>
        <taxon>Herpotrichiellaceae</taxon>
        <taxon>Exophiala</taxon>
    </lineage>
</organism>
<feature type="compositionally biased region" description="Low complexity" evidence="7">
    <location>
        <begin position="269"/>
        <end position="283"/>
    </location>
</feature>
<protein>
    <recommendedName>
        <fullName evidence="3">2'-phosphotransferase</fullName>
        <ecNumber evidence="3">2.7.1.160</ecNumber>
    </recommendedName>
</protein>
<comment type="function">
    <text evidence="1">Catalyzes the last step of tRNA splicing, the transfer of the splice junction 2'-phosphate from ligated tRNA to NAD to produce ADP-ribose 1''-2'' cyclic phosphate.</text>
</comment>
<dbReference type="Gene3D" id="3.20.170.30">
    <property type="match status" value="2"/>
</dbReference>
<comment type="similarity">
    <text evidence="2">Belongs to the KptA/TPT1 family.</text>
</comment>
<sequence length="485" mass="52776">MSSNQRGGGAGGGGGRGGRGGSNQSGRHASHSQPRTVLVSKALSRLLRHAAVDEGVPIDKDGYVRMDHLFSWPRIRNMKPPVTMGEIIAVVQDNEKKRFALKYVPAGDSTNEDSAREAEAPTTTSTTSTTSTDAKSESESETQRAIAVYEATKNKDRTDQQNQDLLSKFFIRATQGHSMKLVEAENLLKQITLDDPSTIPDTVVHGTFYGAWQKILESGGLKRMGRNHIHFATGPALDQVLPLANAGDKDTTANLNPKPEQDEKDKESSNTNSENRNTSNSNSAIGSILTKNKVISGMRSDAQILIYVDIRKALTESPDMTWWRSENGVILTEGVEQQTSKKGSVAGPEPEQQQKQEQEDGHPPETSDLTTTGHDETKNSENTEKENPDNLDKQKQKQKQNQKQPGKEVDTGTIKLLPIEYWLAAVEIKNGLGLLWKQGQGVVRDLPDNLKNQALPFGKRRGEGNGKGKGSGGRGRGRGRGGGRG</sequence>
<comment type="catalytic activity">
    <reaction evidence="6">
        <text>2'-phospho-[ligated tRNA] + NAD(+) = mature tRNA + ADP-alpha-D-ribose 1'',2''-cyclic phosphate + nicotinamide</text>
        <dbReference type="Rhea" id="RHEA:23324"/>
        <dbReference type="Rhea" id="RHEA-COMP:11106"/>
        <dbReference type="Rhea" id="RHEA-COMP:11107"/>
        <dbReference type="ChEBI" id="CHEBI:17154"/>
        <dbReference type="ChEBI" id="CHEBI:57540"/>
        <dbReference type="ChEBI" id="CHEBI:76596"/>
        <dbReference type="ChEBI" id="CHEBI:82883"/>
        <dbReference type="ChEBI" id="CHEBI:85027"/>
        <dbReference type="EC" id="2.7.1.160"/>
    </reaction>
</comment>